<gene>
    <name evidence="3" type="ORF">D2E26_0957</name>
</gene>
<feature type="compositionally biased region" description="Polar residues" evidence="1">
    <location>
        <begin position="1"/>
        <end position="29"/>
    </location>
</feature>
<name>A0A430FPZ3_9BIFI</name>
<feature type="transmembrane region" description="Helical" evidence="2">
    <location>
        <begin position="62"/>
        <end position="84"/>
    </location>
</feature>
<protein>
    <submittedName>
        <fullName evidence="3">Uncharacterized protein</fullName>
    </submittedName>
</protein>
<organism evidence="3 4">
    <name type="scientific">Bifidobacterium dolichotidis</name>
    <dbReference type="NCBI Taxonomy" id="2306976"/>
    <lineage>
        <taxon>Bacteria</taxon>
        <taxon>Bacillati</taxon>
        <taxon>Actinomycetota</taxon>
        <taxon>Actinomycetes</taxon>
        <taxon>Bifidobacteriales</taxon>
        <taxon>Bifidobacteriaceae</taxon>
        <taxon>Bifidobacterium</taxon>
    </lineage>
</organism>
<dbReference type="RefSeq" id="WP_125963585.1">
    <property type="nucleotide sequence ID" value="NZ_QXGM01000002.1"/>
</dbReference>
<sequence length="100" mass="10692">MANTQSDTSQAEATPSDQGDQLVYTTQSDVADYQEPQSAHEESQQDEHGSNDAKKHHINPRLCIAIAAGAALIAAGIACGLHFARKSQSTSFLPISLLKR</sequence>
<evidence type="ECO:0000256" key="2">
    <source>
        <dbReference type="SAM" id="Phobius"/>
    </source>
</evidence>
<evidence type="ECO:0000313" key="4">
    <source>
        <dbReference type="Proteomes" id="UP000287609"/>
    </source>
</evidence>
<dbReference type="EMBL" id="QXGM01000002">
    <property type="protein sequence ID" value="RSX54903.1"/>
    <property type="molecule type" value="Genomic_DNA"/>
</dbReference>
<keyword evidence="2" id="KW-1133">Transmembrane helix</keyword>
<dbReference type="Proteomes" id="UP000287609">
    <property type="component" value="Unassembled WGS sequence"/>
</dbReference>
<evidence type="ECO:0000256" key="1">
    <source>
        <dbReference type="SAM" id="MobiDB-lite"/>
    </source>
</evidence>
<proteinExistence type="predicted"/>
<keyword evidence="4" id="KW-1185">Reference proteome</keyword>
<accession>A0A430FPZ3</accession>
<feature type="compositionally biased region" description="Basic and acidic residues" evidence="1">
    <location>
        <begin position="38"/>
        <end position="53"/>
    </location>
</feature>
<feature type="region of interest" description="Disordered" evidence="1">
    <location>
        <begin position="1"/>
        <end position="55"/>
    </location>
</feature>
<keyword evidence="2" id="KW-0472">Membrane</keyword>
<comment type="caution">
    <text evidence="3">The sequence shown here is derived from an EMBL/GenBank/DDBJ whole genome shotgun (WGS) entry which is preliminary data.</text>
</comment>
<evidence type="ECO:0000313" key="3">
    <source>
        <dbReference type="EMBL" id="RSX54903.1"/>
    </source>
</evidence>
<dbReference type="AlphaFoldDB" id="A0A430FPZ3"/>
<keyword evidence="2" id="KW-0812">Transmembrane</keyword>
<reference evidence="3 4" key="1">
    <citation type="submission" date="2018-09" db="EMBL/GenBank/DDBJ databases">
        <title>Characterization of the phylogenetic diversity of five novel species belonging to the genus Bifidobacterium.</title>
        <authorList>
            <person name="Lugli G.A."/>
            <person name="Duranti S."/>
            <person name="Milani C."/>
        </authorList>
    </citation>
    <scope>NUCLEOTIDE SEQUENCE [LARGE SCALE GENOMIC DNA]</scope>
    <source>
        <strain evidence="3 4">2036B</strain>
    </source>
</reference>